<accession>A0A6D2GEN4</accession>
<dbReference type="EMBL" id="LR134141">
    <property type="protein sequence ID" value="VEA07995.1"/>
    <property type="molecule type" value="Genomic_DNA"/>
</dbReference>
<evidence type="ECO:0000313" key="2">
    <source>
        <dbReference type="Proteomes" id="UP000267858"/>
    </source>
</evidence>
<name>A0A6D2GEN4_SALER</name>
<sequence>MKKLLLLMAIPFYSVGSITPDIVIPDNFSKNLFNQITTNNYLADTSGCKVISLKMFYPPEQKQYPQSDAWLCLYSVDVIHNGYGPGQALPEKVYLDKKNRFMEKEKVHFKQRKYPEFSGSLWH</sequence>
<dbReference type="AlphaFoldDB" id="A0A6D2GEN4"/>
<reference evidence="1 2" key="1">
    <citation type="submission" date="2018-12" db="EMBL/GenBank/DDBJ databases">
        <authorList>
            <consortium name="Pathogen Informatics"/>
        </authorList>
    </citation>
    <scope>NUCLEOTIDE SEQUENCE [LARGE SCALE GENOMIC DNA]</scope>
    <source>
        <strain evidence="1 2">NCTC5773</strain>
    </source>
</reference>
<proteinExistence type="predicted"/>
<gene>
    <name evidence="1" type="ORF">NCTC5773_05056</name>
</gene>
<evidence type="ECO:0000313" key="1">
    <source>
        <dbReference type="EMBL" id="VEA07995.1"/>
    </source>
</evidence>
<protein>
    <submittedName>
        <fullName evidence="1">Uncharacterized protein</fullName>
    </submittedName>
</protein>
<dbReference type="Proteomes" id="UP000267858">
    <property type="component" value="Chromosome"/>
</dbReference>
<organism evidence="1 2">
    <name type="scientific">Salmonella enterica subsp. salamae</name>
    <dbReference type="NCBI Taxonomy" id="59202"/>
    <lineage>
        <taxon>Bacteria</taxon>
        <taxon>Pseudomonadati</taxon>
        <taxon>Pseudomonadota</taxon>
        <taxon>Gammaproteobacteria</taxon>
        <taxon>Enterobacterales</taxon>
        <taxon>Enterobacteriaceae</taxon>
        <taxon>Salmonella</taxon>
    </lineage>
</organism>